<comment type="function">
    <text evidence="7">Catalyzes the formation of phosphodiester linkages between 5'-phosphoryl and 3'-hydroxyl groups in double-stranded DNA using NAD as a coenzyme and as the energy source for the reaction.</text>
</comment>
<dbReference type="PROSITE" id="PS01055">
    <property type="entry name" value="DNA_LIGASE_N1"/>
    <property type="match status" value="1"/>
</dbReference>
<accession>A0A5B8HDQ7</accession>
<dbReference type="GO" id="GO:0006260">
    <property type="term" value="P:DNA replication"/>
    <property type="evidence" value="ECO:0007669"/>
    <property type="project" value="UniProtKB-KW"/>
</dbReference>
<dbReference type="PIRSF" id="PIRSF001604">
    <property type="entry name" value="LigA"/>
    <property type="match status" value="1"/>
</dbReference>
<dbReference type="AlphaFoldDB" id="A0A5B8HDQ7"/>
<dbReference type="SMART" id="SM00532">
    <property type="entry name" value="LIGANc"/>
    <property type="match status" value="1"/>
</dbReference>
<dbReference type="STRING" id="568768.GCA_000406125_00040"/>
<dbReference type="EC" id="6.5.1.2" evidence="7"/>
<dbReference type="GO" id="GO:0003911">
    <property type="term" value="F:DNA ligase (NAD+) activity"/>
    <property type="evidence" value="ECO:0007669"/>
    <property type="project" value="UniProtKB-UniRule"/>
</dbReference>
<dbReference type="Proteomes" id="UP000320591">
    <property type="component" value="Chromosome"/>
</dbReference>
<dbReference type="PANTHER" id="PTHR47810">
    <property type="entry name" value="DNA LIGASE"/>
    <property type="match status" value="1"/>
</dbReference>
<protein>
    <recommendedName>
        <fullName evidence="7">DNA ligase B</fullName>
        <ecNumber evidence="7">6.5.1.2</ecNumber>
    </recommendedName>
    <alternativeName>
        <fullName evidence="7">Polydeoxyribonucleotide synthase [NAD(+)] B</fullName>
    </alternativeName>
</protein>
<dbReference type="NCBIfam" id="NF005987">
    <property type="entry name" value="PRK08097.1"/>
    <property type="match status" value="1"/>
</dbReference>
<keyword evidence="3 7" id="KW-0227">DNA damage</keyword>
<keyword evidence="8" id="KW-0732">Signal</keyword>
<dbReference type="EMBL" id="CP042220">
    <property type="protein sequence ID" value="QDX28435.1"/>
    <property type="molecule type" value="Genomic_DNA"/>
</dbReference>
<dbReference type="RefSeq" id="WP_042867564.1">
    <property type="nucleotide sequence ID" value="NZ_CM001975.1"/>
</dbReference>
<evidence type="ECO:0000256" key="6">
    <source>
        <dbReference type="ARBA" id="ARBA00034005"/>
    </source>
</evidence>
<dbReference type="HAMAP" id="MF_01587">
    <property type="entry name" value="DNA_ligase_B"/>
    <property type="match status" value="1"/>
</dbReference>
<dbReference type="InterPro" id="IPR001679">
    <property type="entry name" value="DNA_ligase"/>
</dbReference>
<dbReference type="InterPro" id="IPR013839">
    <property type="entry name" value="DNAligase_adenylation"/>
</dbReference>
<dbReference type="InterPro" id="IPR050326">
    <property type="entry name" value="NAD_dep_DNA_ligaseB"/>
</dbReference>
<dbReference type="InterPro" id="IPR012340">
    <property type="entry name" value="NA-bd_OB-fold"/>
</dbReference>
<dbReference type="OrthoDB" id="9759736at2"/>
<feature type="signal peptide" evidence="8">
    <location>
        <begin position="1"/>
        <end position="21"/>
    </location>
</feature>
<feature type="active site" description="N6-AMP-lysine intermediate" evidence="7">
    <location>
        <position position="127"/>
    </location>
</feature>
<comment type="catalytic activity">
    <reaction evidence="6 7">
        <text>NAD(+) + (deoxyribonucleotide)n-3'-hydroxyl + 5'-phospho-(deoxyribonucleotide)m = (deoxyribonucleotide)n+m + AMP + beta-nicotinamide D-nucleotide.</text>
        <dbReference type="EC" id="6.5.1.2"/>
    </reaction>
</comment>
<proteinExistence type="inferred from homology"/>
<dbReference type="Gene3D" id="1.10.287.610">
    <property type="entry name" value="Helix hairpin bin"/>
    <property type="match status" value="1"/>
</dbReference>
<keyword evidence="11" id="KW-1185">Reference proteome</keyword>
<gene>
    <name evidence="7 10" type="primary">ligB</name>
    <name evidence="10" type="ORF">Dpoa569_0000066</name>
</gene>
<dbReference type="InterPro" id="IPR010994">
    <property type="entry name" value="RuvA_2-like"/>
</dbReference>
<dbReference type="InterPro" id="IPR018239">
    <property type="entry name" value="DNA_ligase_AS"/>
</dbReference>
<evidence type="ECO:0000256" key="1">
    <source>
        <dbReference type="ARBA" id="ARBA00022598"/>
    </source>
</evidence>
<dbReference type="Pfam" id="PF03120">
    <property type="entry name" value="OB_DNA_ligase"/>
    <property type="match status" value="1"/>
</dbReference>
<dbReference type="Pfam" id="PF01653">
    <property type="entry name" value="DNA_ligase_aden"/>
    <property type="match status" value="1"/>
</dbReference>
<evidence type="ECO:0000256" key="8">
    <source>
        <dbReference type="SAM" id="SignalP"/>
    </source>
</evidence>
<dbReference type="InterPro" id="IPR013840">
    <property type="entry name" value="DNAligase_N"/>
</dbReference>
<evidence type="ECO:0000313" key="11">
    <source>
        <dbReference type="Proteomes" id="UP000320591"/>
    </source>
</evidence>
<feature type="domain" description="NAD-dependent DNA ligase N-terminal" evidence="9">
    <location>
        <begin position="31"/>
        <end position="429"/>
    </location>
</feature>
<dbReference type="SUPFAM" id="SSF56091">
    <property type="entry name" value="DNA ligase/mRNA capping enzyme, catalytic domain"/>
    <property type="match status" value="1"/>
</dbReference>
<sequence>MQYRYALAAVGLLMASGLTEAASCPAWSSARAEQEITQLGQQLTQWDNAYYEQGQSPVDDQVYDQLRQTLATWQVCFQVDGGRFALSLPSTGKQPHPVAHTGLKKLSEPTELKQWIAQHHDLWIQPKIDGVAVTLVYEQGKLVRAISRGNGRQGEDWTDKVRQINAVPKQFSGMSGRLVLQGELYLPVEGHRQQQSGGINARSQVAGEMRRKQPSPLLPRIGIFIWAWPDGPVDMPTRLAALRELGFGLTADYTQPVSSLEAAAQWRERWYRAPLPFVTDGVVVRQEREPAGRYWHDTPAEWAIAWKYPLVNRVTEVTGVDVEIGRTGRMTVLLQLQPVMLDDKTISRVSLGSVSRWRQWDVLPGDRVSVSLAGLGIPRLDAVVWRGAVRETITVPDMSHFDVFSCLRWSRECQPQFLARLVWMSGRNGLSLNGINEATWQRLIQRGALGDVVSWLALEPAQLATAGDFGERQVERIYRQFQQARRQPLRRWLLALGLPVPSSARHVLDGVSLEQLQLRSVAQWQQFSGIGVRRAQRIRDFLHHPEIVRQLTWLNEQGVKS</sequence>
<dbReference type="InterPro" id="IPR004150">
    <property type="entry name" value="NAD_DNA_ligase_OB"/>
</dbReference>
<dbReference type="GO" id="GO:0006281">
    <property type="term" value="P:DNA repair"/>
    <property type="evidence" value="ECO:0007669"/>
    <property type="project" value="UniProtKB-KW"/>
</dbReference>
<dbReference type="Pfam" id="PF14520">
    <property type="entry name" value="HHH_5"/>
    <property type="match status" value="1"/>
</dbReference>
<evidence type="ECO:0000256" key="2">
    <source>
        <dbReference type="ARBA" id="ARBA00022705"/>
    </source>
</evidence>
<dbReference type="Gene3D" id="2.40.50.140">
    <property type="entry name" value="Nucleic acid-binding proteins"/>
    <property type="match status" value="1"/>
</dbReference>
<reference evidence="10 11" key="1">
    <citation type="journal article" date="2019" name="Environ. Microbiol.">
        <title>The phytopathogenic nature of Dickeya aquatica 174/2 and the dynamic early evolution of Dickeya pathogenicity.</title>
        <authorList>
            <person name="Duprey A."/>
            <person name="Taib N."/>
            <person name="Leonard S."/>
            <person name="Garin T."/>
            <person name="Flandrois J.P."/>
            <person name="Nasser W."/>
            <person name="Brochier-Armanet C."/>
            <person name="Reverchon S."/>
        </authorList>
    </citation>
    <scope>NUCLEOTIDE SEQUENCE [LARGE SCALE GENOMIC DNA]</scope>
    <source>
        <strain evidence="10 11">NCPPB 569</strain>
    </source>
</reference>
<dbReference type="Gene3D" id="1.10.150.20">
    <property type="entry name" value="5' to 3' exonuclease, C-terminal subdomain"/>
    <property type="match status" value="1"/>
</dbReference>
<dbReference type="PANTHER" id="PTHR47810:SF1">
    <property type="entry name" value="DNA LIGASE B"/>
    <property type="match status" value="1"/>
</dbReference>
<evidence type="ECO:0000259" key="9">
    <source>
        <dbReference type="SMART" id="SM00532"/>
    </source>
</evidence>
<dbReference type="Gene3D" id="3.30.470.30">
    <property type="entry name" value="DNA ligase/mRNA capping enzyme"/>
    <property type="match status" value="1"/>
</dbReference>
<dbReference type="InterPro" id="IPR020923">
    <property type="entry name" value="DNA_ligase_B"/>
</dbReference>
<dbReference type="SUPFAM" id="SSF47781">
    <property type="entry name" value="RuvA domain 2-like"/>
    <property type="match status" value="1"/>
</dbReference>
<feature type="chain" id="PRO_5023103146" description="DNA ligase B" evidence="8">
    <location>
        <begin position="22"/>
        <end position="561"/>
    </location>
</feature>
<evidence type="ECO:0000256" key="3">
    <source>
        <dbReference type="ARBA" id="ARBA00022763"/>
    </source>
</evidence>
<dbReference type="InterPro" id="IPR033136">
    <property type="entry name" value="DNA_ligase_CS"/>
</dbReference>
<keyword evidence="4 7" id="KW-0520">NAD</keyword>
<dbReference type="SUPFAM" id="SSF50249">
    <property type="entry name" value="Nucleic acid-binding proteins"/>
    <property type="match status" value="1"/>
</dbReference>
<name>A0A5B8HDQ7_9GAMM</name>
<keyword evidence="1 7" id="KW-0436">Ligase</keyword>
<evidence type="ECO:0000256" key="7">
    <source>
        <dbReference type="HAMAP-Rule" id="MF_01587"/>
    </source>
</evidence>
<evidence type="ECO:0000256" key="5">
    <source>
        <dbReference type="ARBA" id="ARBA00023204"/>
    </source>
</evidence>
<keyword evidence="5 7" id="KW-0234">DNA repair</keyword>
<keyword evidence="2 7" id="KW-0235">DNA replication</keyword>
<evidence type="ECO:0000313" key="10">
    <source>
        <dbReference type="EMBL" id="QDX28435.1"/>
    </source>
</evidence>
<dbReference type="KEGG" id="dic:Dpoa569_0000066"/>
<organism evidence="10 11">
    <name type="scientific">Dickeya poaceiphila</name>
    <dbReference type="NCBI Taxonomy" id="568768"/>
    <lineage>
        <taxon>Bacteria</taxon>
        <taxon>Pseudomonadati</taxon>
        <taxon>Pseudomonadota</taxon>
        <taxon>Gammaproteobacteria</taxon>
        <taxon>Enterobacterales</taxon>
        <taxon>Pectobacteriaceae</taxon>
        <taxon>Dickeya</taxon>
    </lineage>
</organism>
<evidence type="ECO:0000256" key="4">
    <source>
        <dbReference type="ARBA" id="ARBA00023027"/>
    </source>
</evidence>
<comment type="similarity">
    <text evidence="7">Belongs to the NAD-dependent DNA ligase family. LigB subfamily.</text>
</comment>
<dbReference type="PROSITE" id="PS01056">
    <property type="entry name" value="DNA_LIGASE_N2"/>
    <property type="match status" value="1"/>
</dbReference>